<organism evidence="1 2">
    <name type="scientific">Tulasnella calospora MUT 4182</name>
    <dbReference type="NCBI Taxonomy" id="1051891"/>
    <lineage>
        <taxon>Eukaryota</taxon>
        <taxon>Fungi</taxon>
        <taxon>Dikarya</taxon>
        <taxon>Basidiomycota</taxon>
        <taxon>Agaricomycotina</taxon>
        <taxon>Agaricomycetes</taxon>
        <taxon>Cantharellales</taxon>
        <taxon>Tulasnellaceae</taxon>
        <taxon>Tulasnella</taxon>
    </lineage>
</organism>
<accession>A0A0C3M4V1</accession>
<name>A0A0C3M4V1_9AGAM</name>
<dbReference type="OrthoDB" id="3143879at2759"/>
<gene>
    <name evidence="1" type="ORF">M407DRAFT_242912</name>
</gene>
<dbReference type="HOGENOM" id="CLU_1524789_0_0_1"/>
<evidence type="ECO:0000313" key="1">
    <source>
        <dbReference type="EMBL" id="KIO28707.1"/>
    </source>
</evidence>
<proteinExistence type="predicted"/>
<dbReference type="Proteomes" id="UP000054248">
    <property type="component" value="Unassembled WGS sequence"/>
</dbReference>
<reference evidence="2" key="2">
    <citation type="submission" date="2015-01" db="EMBL/GenBank/DDBJ databases">
        <title>Evolutionary Origins and Diversification of the Mycorrhizal Mutualists.</title>
        <authorList>
            <consortium name="DOE Joint Genome Institute"/>
            <consortium name="Mycorrhizal Genomics Consortium"/>
            <person name="Kohler A."/>
            <person name="Kuo A."/>
            <person name="Nagy L.G."/>
            <person name="Floudas D."/>
            <person name="Copeland A."/>
            <person name="Barry K.W."/>
            <person name="Cichocki N."/>
            <person name="Veneault-Fourrey C."/>
            <person name="LaButti K."/>
            <person name="Lindquist E.A."/>
            <person name="Lipzen A."/>
            <person name="Lundell T."/>
            <person name="Morin E."/>
            <person name="Murat C."/>
            <person name="Riley R."/>
            <person name="Ohm R."/>
            <person name="Sun H."/>
            <person name="Tunlid A."/>
            <person name="Henrissat B."/>
            <person name="Grigoriev I.V."/>
            <person name="Hibbett D.S."/>
            <person name="Martin F."/>
        </authorList>
    </citation>
    <scope>NUCLEOTIDE SEQUENCE [LARGE SCALE GENOMIC DNA]</scope>
    <source>
        <strain evidence="2">MUT 4182</strain>
    </source>
</reference>
<protein>
    <submittedName>
        <fullName evidence="1">Uncharacterized protein</fullName>
    </submittedName>
</protein>
<sequence length="181" mass="20736">MSYVYDQVLSPPSDILDLPLDDPDFGIGHGTSEAESLSFFFRYLDLTAGVRYRVLKSPNFLCLDWVRHRIRDDLVDGGSFPEGDETTDLAGYTLRQIEGVIRNWGMVPCYDDDDDRLILVWAIGEPSPGSRVGHIQVRRLDEDIWESKVARAPWVITHAEDDYQYYKGGNLVKARYFKRAT</sequence>
<dbReference type="EMBL" id="KN822991">
    <property type="protein sequence ID" value="KIO28707.1"/>
    <property type="molecule type" value="Genomic_DNA"/>
</dbReference>
<evidence type="ECO:0000313" key="2">
    <source>
        <dbReference type="Proteomes" id="UP000054248"/>
    </source>
</evidence>
<reference evidence="1 2" key="1">
    <citation type="submission" date="2014-04" db="EMBL/GenBank/DDBJ databases">
        <authorList>
            <consortium name="DOE Joint Genome Institute"/>
            <person name="Kuo A."/>
            <person name="Girlanda M."/>
            <person name="Perotto S."/>
            <person name="Kohler A."/>
            <person name="Nagy L.G."/>
            <person name="Floudas D."/>
            <person name="Copeland A."/>
            <person name="Barry K.W."/>
            <person name="Cichocki N."/>
            <person name="Veneault-Fourrey C."/>
            <person name="LaButti K."/>
            <person name="Lindquist E.A."/>
            <person name="Lipzen A."/>
            <person name="Lundell T."/>
            <person name="Morin E."/>
            <person name="Murat C."/>
            <person name="Sun H."/>
            <person name="Tunlid A."/>
            <person name="Henrissat B."/>
            <person name="Grigoriev I.V."/>
            <person name="Hibbett D.S."/>
            <person name="Martin F."/>
            <person name="Nordberg H.P."/>
            <person name="Cantor M.N."/>
            <person name="Hua S.X."/>
        </authorList>
    </citation>
    <scope>NUCLEOTIDE SEQUENCE [LARGE SCALE GENOMIC DNA]</scope>
    <source>
        <strain evidence="1 2">MUT 4182</strain>
    </source>
</reference>
<dbReference type="AlphaFoldDB" id="A0A0C3M4V1"/>
<keyword evidence="2" id="KW-1185">Reference proteome</keyword>